<evidence type="ECO:0000259" key="9">
    <source>
        <dbReference type="PROSITE" id="PS51194"/>
    </source>
</evidence>
<evidence type="ECO:0000256" key="4">
    <source>
        <dbReference type="ARBA" id="ARBA00022806"/>
    </source>
</evidence>
<feature type="compositionally biased region" description="Pro residues" evidence="7">
    <location>
        <begin position="668"/>
        <end position="683"/>
    </location>
</feature>
<dbReference type="EMBL" id="JACGWM010000011">
    <property type="protein sequence ID" value="KAL0341897.1"/>
    <property type="molecule type" value="Genomic_DNA"/>
</dbReference>
<dbReference type="PANTHER" id="PTHR47958">
    <property type="entry name" value="ATP-DEPENDENT RNA HELICASE DBP3"/>
    <property type="match status" value="1"/>
</dbReference>
<evidence type="ECO:0000256" key="1">
    <source>
        <dbReference type="ARBA" id="ARBA00012552"/>
    </source>
</evidence>
<dbReference type="InterPro" id="IPR011545">
    <property type="entry name" value="DEAD/DEAH_box_helicase_dom"/>
</dbReference>
<dbReference type="AlphaFoldDB" id="A0AAW2ND09"/>
<keyword evidence="3" id="KW-0378">Hydrolase</keyword>
<dbReference type="SUPFAM" id="SSF52540">
    <property type="entry name" value="P-loop containing nucleoside triphosphate hydrolases"/>
    <property type="match status" value="2"/>
</dbReference>
<reference evidence="10" key="2">
    <citation type="journal article" date="2024" name="Plant">
        <title>Genomic evolution and insights into agronomic trait innovations of Sesamum species.</title>
        <authorList>
            <person name="Miao H."/>
            <person name="Wang L."/>
            <person name="Qu L."/>
            <person name="Liu H."/>
            <person name="Sun Y."/>
            <person name="Le M."/>
            <person name="Wang Q."/>
            <person name="Wei S."/>
            <person name="Zheng Y."/>
            <person name="Lin W."/>
            <person name="Duan Y."/>
            <person name="Cao H."/>
            <person name="Xiong S."/>
            <person name="Wang X."/>
            <person name="Wei L."/>
            <person name="Li C."/>
            <person name="Ma Q."/>
            <person name="Ju M."/>
            <person name="Zhao R."/>
            <person name="Li G."/>
            <person name="Mu C."/>
            <person name="Tian Q."/>
            <person name="Mei H."/>
            <person name="Zhang T."/>
            <person name="Gao T."/>
            <person name="Zhang H."/>
        </authorList>
    </citation>
    <scope>NUCLEOTIDE SEQUENCE</scope>
    <source>
        <strain evidence="10">KEN8</strain>
    </source>
</reference>
<keyword evidence="6" id="KW-0694">RNA-binding</keyword>
<feature type="compositionally biased region" description="Low complexity" evidence="7">
    <location>
        <begin position="786"/>
        <end position="802"/>
    </location>
</feature>
<evidence type="ECO:0000256" key="6">
    <source>
        <dbReference type="ARBA" id="ARBA00022884"/>
    </source>
</evidence>
<evidence type="ECO:0000313" key="10">
    <source>
        <dbReference type="EMBL" id="KAL0341897.1"/>
    </source>
</evidence>
<accession>A0AAW2ND09</accession>
<keyword evidence="5" id="KW-0067">ATP-binding</keyword>
<feature type="region of interest" description="Disordered" evidence="7">
    <location>
        <begin position="772"/>
        <end position="802"/>
    </location>
</feature>
<dbReference type="GO" id="GO:0005524">
    <property type="term" value="F:ATP binding"/>
    <property type="evidence" value="ECO:0007669"/>
    <property type="project" value="UniProtKB-KW"/>
</dbReference>
<dbReference type="Gene3D" id="3.40.50.300">
    <property type="entry name" value="P-loop containing nucleotide triphosphate hydrolases"/>
    <property type="match status" value="2"/>
</dbReference>
<protein>
    <recommendedName>
        <fullName evidence="1">RNA helicase</fullName>
        <ecNumber evidence="1">3.6.4.13</ecNumber>
    </recommendedName>
</protein>
<dbReference type="InterPro" id="IPR001650">
    <property type="entry name" value="Helicase_C-like"/>
</dbReference>
<evidence type="ECO:0000256" key="3">
    <source>
        <dbReference type="ARBA" id="ARBA00022801"/>
    </source>
</evidence>
<feature type="region of interest" description="Disordered" evidence="7">
    <location>
        <begin position="657"/>
        <end position="685"/>
    </location>
</feature>
<sequence length="871" mass="96332">MSRLSRSEIDIFAVLLSSVVVKVDTDAAANASGFLGYVRWGLYERRCSVSTEEALIVEESDSTGSATAILSFAGDFSVCTLQTEKRLPSIFMSQIAMLGKKGNRICDPLVRDSGFGHKREYESSYRSSSSAKREYDGGAQSPPRKSDLDGLTPFEKNFYVESPSVAAMSEGEVEEYRRRREITVEGKDVPKPVKSLVPGTLDIMLCKKIVKAGFTEPTPIQAQGWPMAMRGRDLIGIAETGSGKTLAYLLPAIVHVNAQPFLAPGDGPIVLVLAPTRELAVQIQQEATKFGASSKIKNTCIYGGFLRDLRFVISRKVGGDKHNVTLLLYRDVHGSGVEIVIATPGRLIDMLESHHTNLRRVTYLVLDEADRMLDMGFEPQIRKIVDQSISQLVHEDMPVYIPESERLTRILNGYCRSGQIVKLCTGVPHGQRKLNNLPDDSCLIHINSEWMVGLHYLFMETKVKQKDWVLSEFRAGKSPIMTATDVAARGLDVKDVKYVINYDFPGSLEDYVHRIGRTGRAGAKGTAYTFFTAANARFAKDLINILEEAGQKVSPELVAMGRGAPPPPALGLENITCKFHVAITTLHMVVGEIVEGDMVAGVLGTEERMLMNLVARGVLLVLALFRRPCSWQILLVNTLGSSLCNISKLKASTPITMASSSSSGAAPSAPPLPPPPPPPPPLPGHRRSRLFGAIGARYMANLKEFQEFDVLMNFYKCERLWVDFQLEPLIHLALELFLNLFYTYCNYCYSLINSDCENAPFSAYVLTRTRNKSTGASESDTPDIASTRSTSTSTPSDAADPVIIPEKPITPPIISPVQRAPIPEEQQRELFKWMLEEKRKVKPRDAEEKKRIDEEKAILKQFIRAKSIPTL</sequence>
<dbReference type="Pfam" id="PF00271">
    <property type="entry name" value="Helicase_C"/>
    <property type="match status" value="1"/>
</dbReference>
<name>A0AAW2ND09_9LAMI</name>
<dbReference type="GO" id="GO:0016787">
    <property type="term" value="F:hydrolase activity"/>
    <property type="evidence" value="ECO:0007669"/>
    <property type="project" value="UniProtKB-KW"/>
</dbReference>
<feature type="domain" description="Helicase ATP-binding" evidence="8">
    <location>
        <begin position="225"/>
        <end position="503"/>
    </location>
</feature>
<dbReference type="InterPro" id="IPR027417">
    <property type="entry name" value="P-loop_NTPase"/>
</dbReference>
<comment type="caution">
    <text evidence="10">The sequence shown here is derived from an EMBL/GenBank/DDBJ whole genome shotgun (WGS) entry which is preliminary data.</text>
</comment>
<gene>
    <name evidence="10" type="ORF">Scaly_1852300</name>
</gene>
<dbReference type="Pfam" id="PF00270">
    <property type="entry name" value="DEAD"/>
    <property type="match status" value="1"/>
</dbReference>
<dbReference type="CDD" id="cd18787">
    <property type="entry name" value="SF2_C_DEAD"/>
    <property type="match status" value="1"/>
</dbReference>
<reference evidence="10" key="1">
    <citation type="submission" date="2020-06" db="EMBL/GenBank/DDBJ databases">
        <authorList>
            <person name="Li T."/>
            <person name="Hu X."/>
            <person name="Zhang T."/>
            <person name="Song X."/>
            <person name="Zhang H."/>
            <person name="Dai N."/>
            <person name="Sheng W."/>
            <person name="Hou X."/>
            <person name="Wei L."/>
        </authorList>
    </citation>
    <scope>NUCLEOTIDE SEQUENCE</scope>
    <source>
        <strain evidence="10">KEN8</strain>
        <tissue evidence="10">Leaf</tissue>
    </source>
</reference>
<organism evidence="10">
    <name type="scientific">Sesamum calycinum</name>
    <dbReference type="NCBI Taxonomy" id="2727403"/>
    <lineage>
        <taxon>Eukaryota</taxon>
        <taxon>Viridiplantae</taxon>
        <taxon>Streptophyta</taxon>
        <taxon>Embryophyta</taxon>
        <taxon>Tracheophyta</taxon>
        <taxon>Spermatophyta</taxon>
        <taxon>Magnoliopsida</taxon>
        <taxon>eudicotyledons</taxon>
        <taxon>Gunneridae</taxon>
        <taxon>Pentapetalae</taxon>
        <taxon>asterids</taxon>
        <taxon>lamiids</taxon>
        <taxon>Lamiales</taxon>
        <taxon>Pedaliaceae</taxon>
        <taxon>Sesamum</taxon>
    </lineage>
</organism>
<dbReference type="InterPro" id="IPR000629">
    <property type="entry name" value="RNA-helicase_DEAD-box_CS"/>
</dbReference>
<evidence type="ECO:0000256" key="5">
    <source>
        <dbReference type="ARBA" id="ARBA00022840"/>
    </source>
</evidence>
<dbReference type="SMART" id="SM00487">
    <property type="entry name" value="DEXDc"/>
    <property type="match status" value="1"/>
</dbReference>
<evidence type="ECO:0000256" key="2">
    <source>
        <dbReference type="ARBA" id="ARBA00022741"/>
    </source>
</evidence>
<evidence type="ECO:0000256" key="7">
    <source>
        <dbReference type="SAM" id="MobiDB-lite"/>
    </source>
</evidence>
<dbReference type="EC" id="3.6.4.13" evidence="1"/>
<dbReference type="PROSITE" id="PS51192">
    <property type="entry name" value="HELICASE_ATP_BIND_1"/>
    <property type="match status" value="1"/>
</dbReference>
<feature type="compositionally biased region" description="Low complexity" evidence="7">
    <location>
        <begin position="658"/>
        <end position="667"/>
    </location>
</feature>
<keyword evidence="4 10" id="KW-0347">Helicase</keyword>
<dbReference type="GO" id="GO:0003724">
    <property type="term" value="F:RNA helicase activity"/>
    <property type="evidence" value="ECO:0007669"/>
    <property type="project" value="UniProtKB-EC"/>
</dbReference>
<feature type="region of interest" description="Disordered" evidence="7">
    <location>
        <begin position="121"/>
        <end position="151"/>
    </location>
</feature>
<feature type="domain" description="Helicase C-terminal" evidence="9">
    <location>
        <begin position="384"/>
        <end position="561"/>
    </location>
</feature>
<dbReference type="SMART" id="SM00490">
    <property type="entry name" value="HELICc"/>
    <property type="match status" value="1"/>
</dbReference>
<dbReference type="InterPro" id="IPR014001">
    <property type="entry name" value="Helicase_ATP-bd"/>
</dbReference>
<proteinExistence type="predicted"/>
<evidence type="ECO:0000259" key="8">
    <source>
        <dbReference type="PROSITE" id="PS51192"/>
    </source>
</evidence>
<dbReference type="PROSITE" id="PS00039">
    <property type="entry name" value="DEAD_ATP_HELICASE"/>
    <property type="match status" value="1"/>
</dbReference>
<dbReference type="PROSITE" id="PS51194">
    <property type="entry name" value="HELICASE_CTER"/>
    <property type="match status" value="1"/>
</dbReference>
<keyword evidence="2" id="KW-0547">Nucleotide-binding</keyword>
<dbReference type="GO" id="GO:0003723">
    <property type="term" value="F:RNA binding"/>
    <property type="evidence" value="ECO:0007669"/>
    <property type="project" value="UniProtKB-KW"/>
</dbReference>